<dbReference type="EMBL" id="NHMP01000001">
    <property type="protein sequence ID" value="OXE50770.1"/>
    <property type="molecule type" value="Genomic_DNA"/>
</dbReference>
<evidence type="ECO:0000256" key="6">
    <source>
        <dbReference type="ARBA" id="ARBA00032050"/>
    </source>
</evidence>
<dbReference type="Gene3D" id="2.60.300.12">
    <property type="entry name" value="HesB-like domain"/>
    <property type="match status" value="1"/>
</dbReference>
<dbReference type="SUPFAM" id="SSF89360">
    <property type="entry name" value="HesB-like domain"/>
    <property type="match status" value="1"/>
</dbReference>
<keyword evidence="5" id="KW-0408">Iron</keyword>
<dbReference type="FunFam" id="2.60.300.12:FF:000001">
    <property type="entry name" value="Iron-binding protein IscA"/>
    <property type="match status" value="1"/>
</dbReference>
<name>A0A227KQG1_9BURK</name>
<sequence>MAVTLTEKAAEHVQKFLTKRGKGIGIRVGVKTSGCSGMAYALEFADAAEPEDNVFESYGIKVIVDPKSLVYIDGTDIDFVKEGLNSGFKFTNPNEKESCGCGKSFHV</sequence>
<dbReference type="InterPro" id="IPR050322">
    <property type="entry name" value="Fe-S_cluster_asmbl/transfer"/>
</dbReference>
<dbReference type="RefSeq" id="WP_066595548.1">
    <property type="nucleotide sequence ID" value="NZ_CAJTBZ010000001.1"/>
</dbReference>
<dbReference type="GO" id="GO:0046872">
    <property type="term" value="F:metal ion binding"/>
    <property type="evidence" value="ECO:0007669"/>
    <property type="project" value="UniProtKB-KW"/>
</dbReference>
<reference evidence="9" key="1">
    <citation type="submission" date="2017-05" db="EMBL/GenBank/DDBJ databases">
        <title>Improved OligoMM genomes.</title>
        <authorList>
            <person name="Garzetti D."/>
        </authorList>
    </citation>
    <scope>NUCLEOTIDE SEQUENCE [LARGE SCALE GENOMIC DNA]</scope>
    <source>
        <strain evidence="9">YL45</strain>
    </source>
</reference>
<evidence type="ECO:0000259" key="7">
    <source>
        <dbReference type="Pfam" id="PF01521"/>
    </source>
</evidence>
<dbReference type="NCBIfam" id="TIGR00049">
    <property type="entry name" value="iron-sulfur cluster assembly accessory protein"/>
    <property type="match status" value="1"/>
</dbReference>
<dbReference type="Pfam" id="PF01521">
    <property type="entry name" value="Fe-S_biosyn"/>
    <property type="match status" value="1"/>
</dbReference>
<comment type="cofactor">
    <cofactor evidence="1">
        <name>Fe cation</name>
        <dbReference type="ChEBI" id="CHEBI:24875"/>
    </cofactor>
</comment>
<gene>
    <name evidence="8" type="ORF">ADH67_00225</name>
</gene>
<evidence type="ECO:0000256" key="3">
    <source>
        <dbReference type="ARBA" id="ARBA00014591"/>
    </source>
</evidence>
<dbReference type="InterPro" id="IPR035903">
    <property type="entry name" value="HesB-like_dom_sf"/>
</dbReference>
<evidence type="ECO:0000256" key="1">
    <source>
        <dbReference type="ARBA" id="ARBA00001962"/>
    </source>
</evidence>
<dbReference type="PROSITE" id="PS01152">
    <property type="entry name" value="HESB"/>
    <property type="match status" value="1"/>
</dbReference>
<dbReference type="InterPro" id="IPR000361">
    <property type="entry name" value="ATAP_core_dom"/>
</dbReference>
<dbReference type="GO" id="GO:0051537">
    <property type="term" value="F:2 iron, 2 sulfur cluster binding"/>
    <property type="evidence" value="ECO:0007669"/>
    <property type="project" value="TreeGrafter"/>
</dbReference>
<keyword evidence="9" id="KW-1185">Reference proteome</keyword>
<dbReference type="PANTHER" id="PTHR10072:SF41">
    <property type="entry name" value="IRON-SULFUR CLUSTER ASSEMBLY 1 HOMOLOG, MITOCHONDRIAL"/>
    <property type="match status" value="1"/>
</dbReference>
<evidence type="ECO:0000313" key="8">
    <source>
        <dbReference type="EMBL" id="OXE50770.1"/>
    </source>
</evidence>
<dbReference type="GO" id="GO:0005829">
    <property type="term" value="C:cytosol"/>
    <property type="evidence" value="ECO:0007669"/>
    <property type="project" value="TreeGrafter"/>
</dbReference>
<feature type="domain" description="Core" evidence="7">
    <location>
        <begin position="1"/>
        <end position="103"/>
    </location>
</feature>
<keyword evidence="4" id="KW-0479">Metal-binding</keyword>
<dbReference type="InterPro" id="IPR011302">
    <property type="entry name" value="IscA_proteobact"/>
</dbReference>
<comment type="caution">
    <text evidence="8">The sequence shown here is derived from an EMBL/GenBank/DDBJ whole genome shotgun (WGS) entry which is preliminary data.</text>
</comment>
<dbReference type="GO" id="GO:0016226">
    <property type="term" value="P:iron-sulfur cluster assembly"/>
    <property type="evidence" value="ECO:0007669"/>
    <property type="project" value="InterPro"/>
</dbReference>
<dbReference type="Proteomes" id="UP000214610">
    <property type="component" value="Unassembled WGS sequence"/>
</dbReference>
<evidence type="ECO:0000256" key="4">
    <source>
        <dbReference type="ARBA" id="ARBA00022723"/>
    </source>
</evidence>
<dbReference type="NCBIfam" id="TIGR02011">
    <property type="entry name" value="IscA"/>
    <property type="match status" value="1"/>
</dbReference>
<comment type="similarity">
    <text evidence="2">Belongs to the HesB/IscA family.</text>
</comment>
<dbReference type="GeneID" id="78362948"/>
<proteinExistence type="inferred from homology"/>
<protein>
    <recommendedName>
        <fullName evidence="3">Iron-binding protein IscA</fullName>
    </recommendedName>
    <alternativeName>
        <fullName evidence="6">Iron-sulfur cluster assembly protein</fullName>
    </alternativeName>
</protein>
<accession>A0A227KQG1</accession>
<dbReference type="InterPro" id="IPR016092">
    <property type="entry name" value="ATAP"/>
</dbReference>
<dbReference type="InterPro" id="IPR017870">
    <property type="entry name" value="FeS_cluster_insertion_CS"/>
</dbReference>
<dbReference type="PANTHER" id="PTHR10072">
    <property type="entry name" value="IRON-SULFUR CLUSTER ASSEMBLY PROTEIN"/>
    <property type="match status" value="1"/>
</dbReference>
<evidence type="ECO:0000256" key="5">
    <source>
        <dbReference type="ARBA" id="ARBA00023004"/>
    </source>
</evidence>
<dbReference type="AlphaFoldDB" id="A0A227KQG1"/>
<evidence type="ECO:0000256" key="2">
    <source>
        <dbReference type="ARBA" id="ARBA00006718"/>
    </source>
</evidence>
<organism evidence="8 9">
    <name type="scientific">Turicimonas muris</name>
    <dbReference type="NCBI Taxonomy" id="1796652"/>
    <lineage>
        <taxon>Bacteria</taxon>
        <taxon>Pseudomonadati</taxon>
        <taxon>Pseudomonadota</taxon>
        <taxon>Betaproteobacteria</taxon>
        <taxon>Burkholderiales</taxon>
        <taxon>Sutterellaceae</taxon>
        <taxon>Turicimonas</taxon>
    </lineage>
</organism>
<evidence type="ECO:0000313" key="9">
    <source>
        <dbReference type="Proteomes" id="UP000214610"/>
    </source>
</evidence>